<keyword evidence="3" id="KW-0472">Membrane</keyword>
<dbReference type="PANTHER" id="PTHR11860">
    <property type="entry name" value="POLYMERIC-IMMUNOGLOBULIN RECEPTOR"/>
    <property type="match status" value="1"/>
</dbReference>
<keyword evidence="5" id="KW-0732">Signal</keyword>
<dbReference type="GO" id="GO:0005886">
    <property type="term" value="C:plasma membrane"/>
    <property type="evidence" value="ECO:0007669"/>
    <property type="project" value="TreeGrafter"/>
</dbReference>
<evidence type="ECO:0000256" key="5">
    <source>
        <dbReference type="SAM" id="SignalP"/>
    </source>
</evidence>
<dbReference type="InterPro" id="IPR050671">
    <property type="entry name" value="CD300_family_receptors"/>
</dbReference>
<dbReference type="Gene3D" id="2.60.40.10">
    <property type="entry name" value="Immunoglobulins"/>
    <property type="match status" value="1"/>
</dbReference>
<evidence type="ECO:0000256" key="4">
    <source>
        <dbReference type="SAM" id="MobiDB-lite"/>
    </source>
</evidence>
<feature type="region of interest" description="Disordered" evidence="4">
    <location>
        <begin position="261"/>
        <end position="293"/>
    </location>
</feature>
<evidence type="ECO:0000256" key="1">
    <source>
        <dbReference type="ARBA" id="ARBA00004370"/>
    </source>
</evidence>
<dbReference type="Proteomes" id="UP000221080">
    <property type="component" value="Chromosome 26"/>
</dbReference>
<dbReference type="AlphaFoldDB" id="A0A2D0Q4J4"/>
<dbReference type="RefSeq" id="XP_017313219.2">
    <property type="nucleotide sequence ID" value="XM_017457730.3"/>
</dbReference>
<reference evidence="8" key="2">
    <citation type="submission" date="2025-08" db="UniProtKB">
        <authorList>
            <consortium name="RefSeq"/>
        </authorList>
    </citation>
    <scope>IDENTIFICATION</scope>
    <source>
        <tissue evidence="8">Blood</tissue>
    </source>
</reference>
<evidence type="ECO:0000313" key="8">
    <source>
        <dbReference type="RefSeq" id="XP_017313219.2"/>
    </source>
</evidence>
<dbReference type="SUPFAM" id="SSF48726">
    <property type="entry name" value="Immunoglobulin"/>
    <property type="match status" value="1"/>
</dbReference>
<dbReference type="SMART" id="SM00409">
    <property type="entry name" value="IG"/>
    <property type="match status" value="1"/>
</dbReference>
<protein>
    <submittedName>
        <fullName evidence="8">CMRF35-like molecule 1 isoform X1</fullName>
    </submittedName>
</protein>
<dbReference type="OrthoDB" id="8920197at2759"/>
<proteinExistence type="predicted"/>
<keyword evidence="7" id="KW-1185">Reference proteome</keyword>
<dbReference type="PANTHER" id="PTHR11860:SF118">
    <property type="entry name" value="CMRF35-LIKE MOLECULE 3-RELATED"/>
    <property type="match status" value="1"/>
</dbReference>
<organism evidence="7 8">
    <name type="scientific">Ictalurus punctatus</name>
    <name type="common">Channel catfish</name>
    <name type="synonym">Silurus punctatus</name>
    <dbReference type="NCBI Taxonomy" id="7998"/>
    <lineage>
        <taxon>Eukaryota</taxon>
        <taxon>Metazoa</taxon>
        <taxon>Chordata</taxon>
        <taxon>Craniata</taxon>
        <taxon>Vertebrata</taxon>
        <taxon>Euteleostomi</taxon>
        <taxon>Actinopterygii</taxon>
        <taxon>Neopterygii</taxon>
        <taxon>Teleostei</taxon>
        <taxon>Ostariophysi</taxon>
        <taxon>Siluriformes</taxon>
        <taxon>Ictaluridae</taxon>
        <taxon>Ictalurus</taxon>
    </lineage>
</organism>
<evidence type="ECO:0000256" key="2">
    <source>
        <dbReference type="ARBA" id="ARBA00022692"/>
    </source>
</evidence>
<feature type="compositionally biased region" description="Basic and acidic residues" evidence="4">
    <location>
        <begin position="270"/>
        <end position="293"/>
    </location>
</feature>
<evidence type="ECO:0000256" key="3">
    <source>
        <dbReference type="ARBA" id="ARBA00023136"/>
    </source>
</evidence>
<evidence type="ECO:0000313" key="7">
    <source>
        <dbReference type="Proteomes" id="UP000221080"/>
    </source>
</evidence>
<comment type="subcellular location">
    <subcellularLocation>
        <location evidence="1">Membrane</location>
    </subcellularLocation>
</comment>
<dbReference type="InterPro" id="IPR013106">
    <property type="entry name" value="Ig_V-set"/>
</dbReference>
<accession>A0A2D0Q4J4</accession>
<feature type="chain" id="PRO_5038070141" evidence="5">
    <location>
        <begin position="19"/>
        <end position="293"/>
    </location>
</feature>
<reference evidence="7" key="1">
    <citation type="journal article" date="2016" name="Nat. Commun.">
        <title>The channel catfish genome sequence provides insights into the evolution of scale formation in teleosts.</title>
        <authorList>
            <person name="Liu Z."/>
            <person name="Liu S."/>
            <person name="Yao J."/>
            <person name="Bao L."/>
            <person name="Zhang J."/>
            <person name="Li Y."/>
            <person name="Jiang C."/>
            <person name="Sun L."/>
            <person name="Wang R."/>
            <person name="Zhang Y."/>
            <person name="Zhou T."/>
            <person name="Zeng Q."/>
            <person name="Fu Q."/>
            <person name="Gao S."/>
            <person name="Li N."/>
            <person name="Koren S."/>
            <person name="Jiang Y."/>
            <person name="Zimin A."/>
            <person name="Xu P."/>
            <person name="Phillippy A.M."/>
            <person name="Geng X."/>
            <person name="Song L."/>
            <person name="Sun F."/>
            <person name="Li C."/>
            <person name="Wang X."/>
            <person name="Chen A."/>
            <person name="Jin Y."/>
            <person name="Yuan Z."/>
            <person name="Yang Y."/>
            <person name="Tan S."/>
            <person name="Peatman E."/>
            <person name="Lu J."/>
            <person name="Qin Z."/>
            <person name="Dunham R."/>
            <person name="Li Z."/>
            <person name="Sonstegard T."/>
            <person name="Feng J."/>
            <person name="Danzmann R.G."/>
            <person name="Schroeder S."/>
            <person name="Scheffler B."/>
            <person name="Duke M.V."/>
            <person name="Ballard L."/>
            <person name="Kucuktas H."/>
            <person name="Kaltenboeck L."/>
            <person name="Liu H."/>
            <person name="Armbruster J."/>
            <person name="Xie Y."/>
            <person name="Kirby M.L."/>
            <person name="Tian Y."/>
            <person name="Flanagan M.E."/>
            <person name="Mu W."/>
            <person name="Waldbieser G.C."/>
        </authorList>
    </citation>
    <scope>NUCLEOTIDE SEQUENCE [LARGE SCALE GENOMIC DNA]</scope>
    <source>
        <strain evidence="7">SDA103</strain>
    </source>
</reference>
<name>A0A2D0Q4J4_ICTPU</name>
<dbReference type="InterPro" id="IPR013783">
    <property type="entry name" value="Ig-like_fold"/>
</dbReference>
<keyword evidence="2" id="KW-0812">Transmembrane</keyword>
<dbReference type="GO" id="GO:0004888">
    <property type="term" value="F:transmembrane signaling receptor activity"/>
    <property type="evidence" value="ECO:0007669"/>
    <property type="project" value="TreeGrafter"/>
</dbReference>
<feature type="domain" description="Immunoglobulin" evidence="6">
    <location>
        <begin position="19"/>
        <end position="119"/>
    </location>
</feature>
<dbReference type="InterPro" id="IPR003599">
    <property type="entry name" value="Ig_sub"/>
</dbReference>
<evidence type="ECO:0000259" key="6">
    <source>
        <dbReference type="SMART" id="SM00409"/>
    </source>
</evidence>
<sequence>MKILLIFTFCLITAGSDAVTTVTGYRGRSVQIKCPYGSGYEEYNKYLCRGKCPHGGNKDIPVHSGSPAEDTRFSLYDDTTAKVFTVTITDLRTEDGNTYWCVIERTGYDIYTELLLLVKTVDPAITTISHTTHTTHPASTHSMSPSVHVETTHSTTDYRSNVLLFPANPLSDANHLTNTHGKYNITCAICEILAKREREHTLNHHSTEKVSLGFVNALTTLLLCGLVSGMNYSEPYKQRTTGSQVAGTDASAGLRRSIDKARTQIQIDKQNSKQETGKGRSINKLDKARISEP</sequence>
<dbReference type="GeneID" id="108258799"/>
<gene>
    <name evidence="8" type="primary">LOC108258799</name>
</gene>
<dbReference type="Pfam" id="PF07686">
    <property type="entry name" value="V-set"/>
    <property type="match status" value="1"/>
</dbReference>
<dbReference type="CDD" id="cd05716">
    <property type="entry name" value="IgV_pIgR_like"/>
    <property type="match status" value="1"/>
</dbReference>
<feature type="signal peptide" evidence="5">
    <location>
        <begin position="1"/>
        <end position="18"/>
    </location>
</feature>
<dbReference type="InterPro" id="IPR036179">
    <property type="entry name" value="Ig-like_dom_sf"/>
</dbReference>